<evidence type="ECO:0008006" key="3">
    <source>
        <dbReference type="Google" id="ProtNLM"/>
    </source>
</evidence>
<dbReference type="Proteomes" id="UP000324996">
    <property type="component" value="Unassembled WGS sequence"/>
</dbReference>
<dbReference type="InterPro" id="IPR011990">
    <property type="entry name" value="TPR-like_helical_dom_sf"/>
</dbReference>
<dbReference type="Gene3D" id="1.25.40.10">
    <property type="entry name" value="Tetratricopeptide repeat domain"/>
    <property type="match status" value="1"/>
</dbReference>
<dbReference type="EMBL" id="BKCN01000001">
    <property type="protein sequence ID" value="GER02346.1"/>
    <property type="molecule type" value="Genomic_DNA"/>
</dbReference>
<protein>
    <recommendedName>
        <fullName evidence="3">Tetratricopeptide repeat-like domain-containing protein</fullName>
    </recommendedName>
</protein>
<dbReference type="AlphaFoldDB" id="A0A5A7N5Q6"/>
<gene>
    <name evidence="1" type="ORF">JCM17846_00280</name>
</gene>
<reference evidence="1 2" key="1">
    <citation type="submission" date="2019-09" db="EMBL/GenBank/DDBJ databases">
        <title>NBRP : Genome information of microbial organism related human and environment.</title>
        <authorList>
            <person name="Hattori M."/>
            <person name="Oshima K."/>
            <person name="Inaba H."/>
            <person name="Suda W."/>
            <person name="Sakamoto M."/>
            <person name="Iino T."/>
            <person name="Kitahara M."/>
            <person name="Oshida Y."/>
            <person name="Iida T."/>
            <person name="Kudo T."/>
            <person name="Itoh T."/>
            <person name="Ohkuma M."/>
        </authorList>
    </citation>
    <scope>NUCLEOTIDE SEQUENCE [LARGE SCALE GENOMIC DNA]</scope>
    <source>
        <strain evidence="1 2">Q-1</strain>
    </source>
</reference>
<dbReference type="RefSeq" id="WP_150006646.1">
    <property type="nucleotide sequence ID" value="NZ_BKCN01000001.1"/>
</dbReference>
<evidence type="ECO:0000313" key="2">
    <source>
        <dbReference type="Proteomes" id="UP000324996"/>
    </source>
</evidence>
<evidence type="ECO:0000313" key="1">
    <source>
        <dbReference type="EMBL" id="GER02346.1"/>
    </source>
</evidence>
<proteinExistence type="predicted"/>
<accession>A0A5A7N5Q6</accession>
<sequence length="293" mass="31730">MRIFPRRGRRVFAWSRRALIGLILLIGAFGSGGVAAFDPALPDDAGLADDSASPSHFLPDDLLAAYDAGQWDAVIARGTAMQSAGGFVMASRAFLASVMYDDQPDQQKQAAQQAVDWADRALALDADAIEILLQAAASYGVRAQINRSLSDAMASKRFLEKAYEIDPDDPRVLASFGFWHGRVILGAGSFLGGLFFGADRDQAIDLFQRSLEQDPDNLLIHAGFGRLLLRFGKARLRPLAVDHLKQSLLYAATSVHEQRAQEDSRILLEADAAGATTGQLADLADQRAPFKQT</sequence>
<organism evidence="1 2">
    <name type="scientific">Iodidimonas nitroreducens</name>
    <dbReference type="NCBI Taxonomy" id="1236968"/>
    <lineage>
        <taxon>Bacteria</taxon>
        <taxon>Pseudomonadati</taxon>
        <taxon>Pseudomonadota</taxon>
        <taxon>Alphaproteobacteria</taxon>
        <taxon>Iodidimonadales</taxon>
        <taxon>Iodidimonadaceae</taxon>
        <taxon>Iodidimonas</taxon>
    </lineage>
</organism>
<dbReference type="SUPFAM" id="SSF48452">
    <property type="entry name" value="TPR-like"/>
    <property type="match status" value="1"/>
</dbReference>
<comment type="caution">
    <text evidence="1">The sequence shown here is derived from an EMBL/GenBank/DDBJ whole genome shotgun (WGS) entry which is preliminary data.</text>
</comment>
<keyword evidence="2" id="KW-1185">Reference proteome</keyword>
<name>A0A5A7N5Q6_9PROT</name>